<keyword evidence="1" id="KW-0732">Signal</keyword>
<reference evidence="2" key="1">
    <citation type="journal article" date="2015" name="PLoS ONE">
        <title>An Insight into the Sialome of the Lone Star Tick, Amblyomma americanum, with a Glimpse on Its Time Dependent Gene Expression.</title>
        <authorList>
            <person name="Karim S."/>
            <person name="Ribeiro J.M."/>
        </authorList>
    </citation>
    <scope>NUCLEOTIDE SEQUENCE</scope>
    <source>
        <tissue evidence="2">Salivary gland</tissue>
    </source>
</reference>
<organism evidence="2">
    <name type="scientific">Amblyomma americanum</name>
    <name type="common">Lone star tick</name>
    <dbReference type="NCBI Taxonomy" id="6943"/>
    <lineage>
        <taxon>Eukaryota</taxon>
        <taxon>Metazoa</taxon>
        <taxon>Ecdysozoa</taxon>
        <taxon>Arthropoda</taxon>
        <taxon>Chelicerata</taxon>
        <taxon>Arachnida</taxon>
        <taxon>Acari</taxon>
        <taxon>Parasitiformes</taxon>
        <taxon>Ixodida</taxon>
        <taxon>Ixodoidea</taxon>
        <taxon>Ixodidae</taxon>
        <taxon>Amblyomminae</taxon>
        <taxon>Amblyomma</taxon>
    </lineage>
</organism>
<sequence length="86" mass="9596">MNVVGLMVFGCIFLVFIPPLRGCSCCASCATPNCVRKTPDLRGSSTTFYLPEDNVCKEIIFHGVCKGNRYRSIEECKRCCTSYLTK</sequence>
<feature type="chain" id="PRO_5002202492" evidence="1">
    <location>
        <begin position="23"/>
        <end position="86"/>
    </location>
</feature>
<evidence type="ECO:0000313" key="2">
    <source>
        <dbReference type="EMBL" id="JAG91566.1"/>
    </source>
</evidence>
<evidence type="ECO:0000256" key="1">
    <source>
        <dbReference type="SAM" id="SignalP"/>
    </source>
</evidence>
<protein>
    <submittedName>
        <fullName evidence="2">Putative secreted protein</fullName>
    </submittedName>
</protein>
<dbReference type="EMBL" id="GBZX01001174">
    <property type="protein sequence ID" value="JAG91566.1"/>
    <property type="molecule type" value="mRNA"/>
</dbReference>
<dbReference type="AlphaFoldDB" id="A0A0C9RVN6"/>
<accession>A0A0C9RVN6</accession>
<feature type="signal peptide" evidence="1">
    <location>
        <begin position="1"/>
        <end position="22"/>
    </location>
</feature>
<name>A0A0C9RVN6_AMBAM</name>
<proteinExistence type="evidence at transcript level"/>